<evidence type="ECO:0000313" key="1">
    <source>
        <dbReference type="EMBL" id="VDC18377.1"/>
    </source>
</evidence>
<reference evidence="1 2" key="1">
    <citation type="submission" date="2018-11" db="EMBL/GenBank/DDBJ databases">
        <authorList>
            <person name="Criscuolo A."/>
        </authorList>
    </citation>
    <scope>NUCLEOTIDE SEQUENCE [LARGE SCALE GENOMIC DNA]</scope>
    <source>
        <strain evidence="1">AT11b</strain>
    </source>
</reference>
<sequence length="63" mass="7636">MESFFSVLQKNVLDRQLRVAWQELRLASTTWIERIYHRRRQRRLGQLSPIEYETTNRSALTAD</sequence>
<dbReference type="EMBL" id="UXAU01000009">
    <property type="protein sequence ID" value="VDC18377.1"/>
    <property type="molecule type" value="Genomic_DNA"/>
</dbReference>
<evidence type="ECO:0008006" key="3">
    <source>
        <dbReference type="Google" id="ProtNLM"/>
    </source>
</evidence>
<accession>A0A3P5WEU0</accession>
<dbReference type="Proteomes" id="UP000280861">
    <property type="component" value="Unassembled WGS sequence"/>
</dbReference>
<gene>
    <name evidence="1" type="ORF">PSET11_00243</name>
</gene>
<name>A0A3P5WEU0_9MICC</name>
<keyword evidence="2" id="KW-1185">Reference proteome</keyword>
<protein>
    <recommendedName>
        <fullName evidence="3">Integrase catalytic domain-containing protein</fullName>
    </recommendedName>
</protein>
<dbReference type="AlphaFoldDB" id="A0A3P5WEU0"/>
<organism evidence="1 2">
    <name type="scientific">Arthrobacter ulcerisalmonis</name>
    <dbReference type="NCBI Taxonomy" id="2483813"/>
    <lineage>
        <taxon>Bacteria</taxon>
        <taxon>Bacillati</taxon>
        <taxon>Actinomycetota</taxon>
        <taxon>Actinomycetes</taxon>
        <taxon>Micrococcales</taxon>
        <taxon>Micrococcaceae</taxon>
        <taxon>Arthrobacter</taxon>
    </lineage>
</organism>
<proteinExistence type="predicted"/>
<evidence type="ECO:0000313" key="2">
    <source>
        <dbReference type="Proteomes" id="UP000280861"/>
    </source>
</evidence>
<dbReference type="GO" id="GO:0015074">
    <property type="term" value="P:DNA integration"/>
    <property type="evidence" value="ECO:0007669"/>
    <property type="project" value="InterPro"/>
</dbReference>